<feature type="compositionally biased region" description="Low complexity" evidence="1">
    <location>
        <begin position="1"/>
        <end position="13"/>
    </location>
</feature>
<feature type="region of interest" description="Disordered" evidence="1">
    <location>
        <begin position="407"/>
        <end position="442"/>
    </location>
</feature>
<comment type="caution">
    <text evidence="2">The sequence shown here is derived from an EMBL/GenBank/DDBJ whole genome shotgun (WGS) entry which is preliminary data.</text>
</comment>
<dbReference type="AlphaFoldDB" id="A0A4Q5N511"/>
<feature type="region of interest" description="Disordered" evidence="1">
    <location>
        <begin position="1"/>
        <end position="24"/>
    </location>
</feature>
<dbReference type="EMBL" id="SDWW01000021">
    <property type="protein sequence ID" value="RYV51131.1"/>
    <property type="molecule type" value="Genomic_DNA"/>
</dbReference>
<evidence type="ECO:0000256" key="1">
    <source>
        <dbReference type="SAM" id="MobiDB-lite"/>
    </source>
</evidence>
<protein>
    <recommendedName>
        <fullName evidence="4">Alpha/beta hydrolase</fullName>
    </recommendedName>
</protein>
<evidence type="ECO:0000313" key="3">
    <source>
        <dbReference type="Proteomes" id="UP000293764"/>
    </source>
</evidence>
<keyword evidence="3" id="KW-1185">Reference proteome</keyword>
<dbReference type="RefSeq" id="WP_130102570.1">
    <property type="nucleotide sequence ID" value="NZ_SDWW01000021.1"/>
</dbReference>
<name>A0A4Q5N511_9MICO</name>
<dbReference type="Gene3D" id="3.40.50.1820">
    <property type="entry name" value="alpha/beta hydrolase"/>
    <property type="match status" value="1"/>
</dbReference>
<dbReference type="OrthoDB" id="5095936at2"/>
<dbReference type="Proteomes" id="UP000293764">
    <property type="component" value="Unassembled WGS sequence"/>
</dbReference>
<gene>
    <name evidence="2" type="ORF">EUA98_10155</name>
</gene>
<evidence type="ECO:0000313" key="2">
    <source>
        <dbReference type="EMBL" id="RYV51131.1"/>
    </source>
</evidence>
<dbReference type="SUPFAM" id="SSF53474">
    <property type="entry name" value="alpha/beta-Hydrolases"/>
    <property type="match status" value="1"/>
</dbReference>
<proteinExistence type="predicted"/>
<sequence>MTATGTSTATATPAPDPFPLPGRPAGITIRGGVGATFADLTELRGAAQALRLAAERLDDAAARVGAARCSVENGAVDAPATARAAVATLGPLLSGPSSLAAGAERTRELARALLGAADLYGAAEDRAQDAVRGVLYTMGAAAGEAPLVATLGALGAVRFTALAGALAVGWRVAHGKGLPHPKDLLLAVPTEHVMLLLGSFIRGLAPGRQLPNPSPVPGAAGLVVAGLTAPSVLVPDLRRRHLRVTARLDGARRPAPRTAADVLREIGALYPAAGGTPGTVGIERLDQPDGSRTWVVAIPGMQGAGMGFGPNPMDMGTNLRLMARTADDGTELVVRALEQAGVGPDEPVLLAGHSQGGMVAMVLAGSAAFTARYTVAAVLTAGSPTATLAMDATTPVLHLEHRQDLVPALDGRPSPAGPNRTSAVRDLRASSDPVDRLAGHDPGAAHRIDTYARTATAVSATGAPSVRDWEEAAGRVLGGPDVRAVHLEFTGTRP</sequence>
<accession>A0A4Q5N511</accession>
<reference evidence="2 3" key="1">
    <citation type="submission" date="2019-01" db="EMBL/GenBank/DDBJ databases">
        <title>Novel species of Cellulomonas.</title>
        <authorList>
            <person name="Liu Q."/>
            <person name="Xin Y.-H."/>
        </authorList>
    </citation>
    <scope>NUCLEOTIDE SEQUENCE [LARGE SCALE GENOMIC DNA]</scope>
    <source>
        <strain evidence="2 3">HLT2-17</strain>
    </source>
</reference>
<dbReference type="InterPro" id="IPR029058">
    <property type="entry name" value="AB_hydrolase_fold"/>
</dbReference>
<organism evidence="2 3">
    <name type="scientific">Pengzhenrongella frigida</name>
    <dbReference type="NCBI Taxonomy" id="1259133"/>
    <lineage>
        <taxon>Bacteria</taxon>
        <taxon>Bacillati</taxon>
        <taxon>Actinomycetota</taxon>
        <taxon>Actinomycetes</taxon>
        <taxon>Micrococcales</taxon>
        <taxon>Pengzhenrongella</taxon>
    </lineage>
</organism>
<evidence type="ECO:0008006" key="4">
    <source>
        <dbReference type="Google" id="ProtNLM"/>
    </source>
</evidence>
<feature type="compositionally biased region" description="Basic and acidic residues" evidence="1">
    <location>
        <begin position="423"/>
        <end position="442"/>
    </location>
</feature>